<dbReference type="GO" id="GO:0004674">
    <property type="term" value="F:protein serine/threonine kinase activity"/>
    <property type="evidence" value="ECO:0007669"/>
    <property type="project" value="UniProtKB-KW"/>
</dbReference>
<evidence type="ECO:0000313" key="14">
    <source>
        <dbReference type="Proteomes" id="UP000241769"/>
    </source>
</evidence>
<dbReference type="EC" id="2.7.11.1" evidence="1"/>
<comment type="caution">
    <text evidence="13">The sequence shown here is derived from an EMBL/GenBank/DDBJ whole genome shotgun (WGS) entry which is preliminary data.</text>
</comment>
<feature type="region of interest" description="Disordered" evidence="11">
    <location>
        <begin position="1"/>
        <end position="20"/>
    </location>
</feature>
<keyword evidence="4 9" id="KW-0547">Nucleotide-binding</keyword>
<feature type="compositionally biased region" description="Low complexity" evidence="11">
    <location>
        <begin position="115"/>
        <end position="128"/>
    </location>
</feature>
<protein>
    <recommendedName>
        <fullName evidence="1">non-specific serine/threonine protein kinase</fullName>
        <ecNumber evidence="1">2.7.11.1</ecNumber>
    </recommendedName>
</protein>
<dbReference type="EMBL" id="MDYQ01000065">
    <property type="protein sequence ID" value="PRP84350.1"/>
    <property type="molecule type" value="Genomic_DNA"/>
</dbReference>
<evidence type="ECO:0000313" key="13">
    <source>
        <dbReference type="EMBL" id="PRP84350.1"/>
    </source>
</evidence>
<dbReference type="FunFam" id="1.10.510.10:FF:000571">
    <property type="entry name" value="Maternal embryonic leucine zipper kinase"/>
    <property type="match status" value="1"/>
</dbReference>
<feature type="binding site" evidence="9">
    <location>
        <position position="176"/>
    </location>
    <ligand>
        <name>ATP</name>
        <dbReference type="ChEBI" id="CHEBI:30616"/>
    </ligand>
</feature>
<keyword evidence="2 10" id="KW-0723">Serine/threonine-protein kinase</keyword>
<dbReference type="GO" id="GO:0005524">
    <property type="term" value="F:ATP binding"/>
    <property type="evidence" value="ECO:0007669"/>
    <property type="project" value="UniProtKB-UniRule"/>
</dbReference>
<dbReference type="Pfam" id="PF00069">
    <property type="entry name" value="Pkinase"/>
    <property type="match status" value="1"/>
</dbReference>
<feature type="domain" description="Protein kinase" evidence="12">
    <location>
        <begin position="147"/>
        <end position="411"/>
    </location>
</feature>
<dbReference type="SUPFAM" id="SSF56112">
    <property type="entry name" value="Protein kinase-like (PK-like)"/>
    <property type="match status" value="1"/>
</dbReference>
<evidence type="ECO:0000256" key="5">
    <source>
        <dbReference type="ARBA" id="ARBA00022777"/>
    </source>
</evidence>
<evidence type="ECO:0000256" key="7">
    <source>
        <dbReference type="ARBA" id="ARBA00047899"/>
    </source>
</evidence>
<keyword evidence="3" id="KW-0808">Transferase</keyword>
<dbReference type="PANTHER" id="PTHR24347">
    <property type="entry name" value="SERINE/THREONINE-PROTEIN KINASE"/>
    <property type="match status" value="1"/>
</dbReference>
<evidence type="ECO:0000259" key="12">
    <source>
        <dbReference type="PROSITE" id="PS50011"/>
    </source>
</evidence>
<sequence length="442" mass="49509">MPQYGTTHSIRTKQGLPKEEISRVGATVKSTPPRNGCDNCQLFLLTERDAGLEIVWKTLPTRYKGTSVLQFPSLGHSFWRSIKRHKTSNTLSPAHILIEIRMGICGSKEQRASRKSSQAAQSKAATQAPHQSDGTAPSARLSVEDKYEIDNEIGRGAFSVVKKAKDKTTGKEYAVKFIEKKFVDQQDLVLLGREIEIMKRVMHKNVLRLEEVYEVEDTIALVMELVTGGELFYKIVERGNYSEQDAANIVRQIVQGVAYLHSNGICHRDLKPENLLCSGLEDKEEGFKPFRVIIADFGLSKEFDGGEALETSCGTPDYVAPEVITAEGTYNQSVDMWSIGVITYVLLCGFSPFLSSTQTGLFEKIIKVEYDFPEPEWSNISPEAKDFIRHLLLRDPNSRYTAEQCLGHRWLTGQFGTTEALDNIGKNMAGYNQQRAATKKNL</sequence>
<dbReference type="Gene3D" id="1.10.510.10">
    <property type="entry name" value="Transferase(Phosphotransferase) domain 1"/>
    <property type="match status" value="1"/>
</dbReference>
<dbReference type="Proteomes" id="UP000241769">
    <property type="component" value="Unassembled WGS sequence"/>
</dbReference>
<evidence type="ECO:0000256" key="4">
    <source>
        <dbReference type="ARBA" id="ARBA00022741"/>
    </source>
</evidence>
<comment type="similarity">
    <text evidence="10">Belongs to the protein kinase superfamily.</text>
</comment>
<evidence type="ECO:0000256" key="10">
    <source>
        <dbReference type="RuleBase" id="RU000304"/>
    </source>
</evidence>
<reference evidence="13 14" key="1">
    <citation type="journal article" date="2018" name="Genome Biol. Evol.">
        <title>Multiple Roots of Fruiting Body Formation in Amoebozoa.</title>
        <authorList>
            <person name="Hillmann F."/>
            <person name="Forbes G."/>
            <person name="Novohradska S."/>
            <person name="Ferling I."/>
            <person name="Riege K."/>
            <person name="Groth M."/>
            <person name="Westermann M."/>
            <person name="Marz M."/>
            <person name="Spaller T."/>
            <person name="Winckler T."/>
            <person name="Schaap P."/>
            <person name="Glockner G."/>
        </authorList>
    </citation>
    <scope>NUCLEOTIDE SEQUENCE [LARGE SCALE GENOMIC DNA]</scope>
    <source>
        <strain evidence="13 14">Jena</strain>
    </source>
</reference>
<dbReference type="PROSITE" id="PS50011">
    <property type="entry name" value="PROTEIN_KINASE_DOM"/>
    <property type="match status" value="1"/>
</dbReference>
<gene>
    <name evidence="13" type="ORF">PROFUN_07651</name>
</gene>
<organism evidence="13 14">
    <name type="scientific">Planoprotostelium fungivorum</name>
    <dbReference type="NCBI Taxonomy" id="1890364"/>
    <lineage>
        <taxon>Eukaryota</taxon>
        <taxon>Amoebozoa</taxon>
        <taxon>Evosea</taxon>
        <taxon>Variosea</taxon>
        <taxon>Cavosteliida</taxon>
        <taxon>Cavosteliaceae</taxon>
        <taxon>Planoprotostelium</taxon>
    </lineage>
</organism>
<keyword evidence="6 9" id="KW-0067">ATP-binding</keyword>
<comment type="catalytic activity">
    <reaction evidence="8">
        <text>L-seryl-[protein] + ATP = O-phospho-L-seryl-[protein] + ADP + H(+)</text>
        <dbReference type="Rhea" id="RHEA:17989"/>
        <dbReference type="Rhea" id="RHEA-COMP:9863"/>
        <dbReference type="Rhea" id="RHEA-COMP:11604"/>
        <dbReference type="ChEBI" id="CHEBI:15378"/>
        <dbReference type="ChEBI" id="CHEBI:29999"/>
        <dbReference type="ChEBI" id="CHEBI:30616"/>
        <dbReference type="ChEBI" id="CHEBI:83421"/>
        <dbReference type="ChEBI" id="CHEBI:456216"/>
        <dbReference type="EC" id="2.7.11.1"/>
    </reaction>
</comment>
<accession>A0A2P6NK70</accession>
<proteinExistence type="inferred from homology"/>
<dbReference type="FunFam" id="3.30.200.20:FF:000003">
    <property type="entry name" value="Non-specific serine/threonine protein kinase"/>
    <property type="match status" value="1"/>
</dbReference>
<evidence type="ECO:0000256" key="8">
    <source>
        <dbReference type="ARBA" id="ARBA00048679"/>
    </source>
</evidence>
<dbReference type="FunCoup" id="A0A2P6NK70">
    <property type="interactions" value="4"/>
</dbReference>
<evidence type="ECO:0000256" key="9">
    <source>
        <dbReference type="PROSITE-ProRule" id="PRU10141"/>
    </source>
</evidence>
<evidence type="ECO:0000256" key="3">
    <source>
        <dbReference type="ARBA" id="ARBA00022679"/>
    </source>
</evidence>
<comment type="catalytic activity">
    <reaction evidence="7">
        <text>L-threonyl-[protein] + ATP = O-phospho-L-threonyl-[protein] + ADP + H(+)</text>
        <dbReference type="Rhea" id="RHEA:46608"/>
        <dbReference type="Rhea" id="RHEA-COMP:11060"/>
        <dbReference type="Rhea" id="RHEA-COMP:11605"/>
        <dbReference type="ChEBI" id="CHEBI:15378"/>
        <dbReference type="ChEBI" id="CHEBI:30013"/>
        <dbReference type="ChEBI" id="CHEBI:30616"/>
        <dbReference type="ChEBI" id="CHEBI:61977"/>
        <dbReference type="ChEBI" id="CHEBI:456216"/>
        <dbReference type="EC" id="2.7.11.1"/>
    </reaction>
</comment>
<dbReference type="PROSITE" id="PS00107">
    <property type="entry name" value="PROTEIN_KINASE_ATP"/>
    <property type="match status" value="1"/>
</dbReference>
<dbReference type="OrthoDB" id="40902at2759"/>
<keyword evidence="14" id="KW-1185">Reference proteome</keyword>
<dbReference type="SMART" id="SM00220">
    <property type="entry name" value="S_TKc"/>
    <property type="match status" value="1"/>
</dbReference>
<name>A0A2P6NK70_9EUKA</name>
<dbReference type="STRING" id="1890364.A0A2P6NK70"/>
<feature type="region of interest" description="Disordered" evidence="11">
    <location>
        <begin position="109"/>
        <end position="141"/>
    </location>
</feature>
<dbReference type="InParanoid" id="A0A2P6NK70"/>
<evidence type="ECO:0000256" key="11">
    <source>
        <dbReference type="SAM" id="MobiDB-lite"/>
    </source>
</evidence>
<evidence type="ECO:0000256" key="2">
    <source>
        <dbReference type="ARBA" id="ARBA00022527"/>
    </source>
</evidence>
<evidence type="ECO:0000256" key="1">
    <source>
        <dbReference type="ARBA" id="ARBA00012513"/>
    </source>
</evidence>
<evidence type="ECO:0000256" key="6">
    <source>
        <dbReference type="ARBA" id="ARBA00022840"/>
    </source>
</evidence>
<dbReference type="AlphaFoldDB" id="A0A2P6NK70"/>
<dbReference type="InterPro" id="IPR008271">
    <property type="entry name" value="Ser/Thr_kinase_AS"/>
</dbReference>
<dbReference type="PROSITE" id="PS00108">
    <property type="entry name" value="PROTEIN_KINASE_ST"/>
    <property type="match status" value="1"/>
</dbReference>
<dbReference type="CDD" id="cd05117">
    <property type="entry name" value="STKc_CAMK"/>
    <property type="match status" value="1"/>
</dbReference>
<dbReference type="InterPro" id="IPR000719">
    <property type="entry name" value="Prot_kinase_dom"/>
</dbReference>
<dbReference type="InterPro" id="IPR017441">
    <property type="entry name" value="Protein_kinase_ATP_BS"/>
</dbReference>
<keyword evidence="5" id="KW-0418">Kinase</keyword>
<dbReference type="InterPro" id="IPR011009">
    <property type="entry name" value="Kinase-like_dom_sf"/>
</dbReference>